<accession>A0ABX2G547</accession>
<gene>
    <name evidence="3" type="ORF">HNQ01_002929</name>
</gene>
<dbReference type="PROSITE" id="PS51318">
    <property type="entry name" value="TAT"/>
    <property type="match status" value="1"/>
</dbReference>
<reference evidence="3 4" key="1">
    <citation type="submission" date="2020-05" db="EMBL/GenBank/DDBJ databases">
        <title>Genomic Encyclopedia of Type Strains, Phase IV (KMG-V): Genome sequencing to study the core and pangenomes of soil and plant-associated prokaryotes.</title>
        <authorList>
            <person name="Whitman W."/>
        </authorList>
    </citation>
    <scope>NUCLEOTIDE SEQUENCE [LARGE SCALE GENOMIC DNA]</scope>
    <source>
        <strain evidence="3 4">C29</strain>
    </source>
</reference>
<evidence type="ECO:0000313" key="4">
    <source>
        <dbReference type="Proteomes" id="UP001516061"/>
    </source>
</evidence>
<dbReference type="InterPro" id="IPR000782">
    <property type="entry name" value="FAS1_domain"/>
</dbReference>
<keyword evidence="4" id="KW-1185">Reference proteome</keyword>
<feature type="domain" description="FAS1" evidence="2">
    <location>
        <begin position="31"/>
        <end position="159"/>
    </location>
</feature>
<dbReference type="PANTHER" id="PTHR10900">
    <property type="entry name" value="PERIOSTIN-RELATED"/>
    <property type="match status" value="1"/>
</dbReference>
<protein>
    <submittedName>
        <fullName evidence="3">Surface protein with fasciclin (FAS1) repeats</fullName>
    </submittedName>
</protein>
<sequence length="164" mass="17281">MSIPSTRRVFFGGLLAAIVLSSAGCAALAPAPTLGERIAQDPELSTFSRLVQRAGMEEALRGEAALTVLAPSDEAFRALPQRTLDEIGADPARARAVVSNHLVDGRTPAAEMKGKVRTRAGAELAVSRTGDFVALDEALIVQADLPARNGLVDKVDRVLMPPKK</sequence>
<dbReference type="PANTHER" id="PTHR10900:SF124">
    <property type="entry name" value="FI05614P"/>
    <property type="match status" value="1"/>
</dbReference>
<organism evidence="3 4">
    <name type="scientific">Sphaerotilus uruguayifluvii</name>
    <dbReference type="NCBI Taxonomy" id="2735897"/>
    <lineage>
        <taxon>Bacteria</taxon>
        <taxon>Pseudomonadati</taxon>
        <taxon>Pseudomonadota</taxon>
        <taxon>Betaproteobacteria</taxon>
        <taxon>Burkholderiales</taxon>
        <taxon>Sphaerotilaceae</taxon>
        <taxon>Sphaerotilus</taxon>
    </lineage>
</organism>
<evidence type="ECO:0000313" key="3">
    <source>
        <dbReference type="EMBL" id="NRT57179.1"/>
    </source>
</evidence>
<evidence type="ECO:0000259" key="2">
    <source>
        <dbReference type="PROSITE" id="PS50213"/>
    </source>
</evidence>
<dbReference type="InterPro" id="IPR036378">
    <property type="entry name" value="FAS1_dom_sf"/>
</dbReference>
<dbReference type="Proteomes" id="UP001516061">
    <property type="component" value="Unassembled WGS sequence"/>
</dbReference>
<dbReference type="Gene3D" id="2.30.180.10">
    <property type="entry name" value="FAS1 domain"/>
    <property type="match status" value="1"/>
</dbReference>
<name>A0ABX2G547_9BURK</name>
<evidence type="ECO:0000256" key="1">
    <source>
        <dbReference type="SAM" id="SignalP"/>
    </source>
</evidence>
<dbReference type="Pfam" id="PF02469">
    <property type="entry name" value="Fasciclin"/>
    <property type="match status" value="1"/>
</dbReference>
<proteinExistence type="predicted"/>
<dbReference type="InterPro" id="IPR050904">
    <property type="entry name" value="Adhesion/Biosynth-related"/>
</dbReference>
<dbReference type="SMART" id="SM00554">
    <property type="entry name" value="FAS1"/>
    <property type="match status" value="1"/>
</dbReference>
<dbReference type="PROSITE" id="PS50213">
    <property type="entry name" value="FAS1"/>
    <property type="match status" value="1"/>
</dbReference>
<feature type="chain" id="PRO_5046443406" evidence="1">
    <location>
        <begin position="27"/>
        <end position="164"/>
    </location>
</feature>
<dbReference type="InterPro" id="IPR006311">
    <property type="entry name" value="TAT_signal"/>
</dbReference>
<comment type="caution">
    <text evidence="3">The sequence shown here is derived from an EMBL/GenBank/DDBJ whole genome shotgun (WGS) entry which is preliminary data.</text>
</comment>
<dbReference type="RefSeq" id="WP_173806189.1">
    <property type="nucleotide sequence ID" value="NZ_JABSNM010000013.1"/>
</dbReference>
<dbReference type="PROSITE" id="PS51257">
    <property type="entry name" value="PROKAR_LIPOPROTEIN"/>
    <property type="match status" value="1"/>
</dbReference>
<dbReference type="SUPFAM" id="SSF82153">
    <property type="entry name" value="FAS1 domain"/>
    <property type="match status" value="1"/>
</dbReference>
<feature type="signal peptide" evidence="1">
    <location>
        <begin position="1"/>
        <end position="26"/>
    </location>
</feature>
<dbReference type="EMBL" id="JABSNM010000013">
    <property type="protein sequence ID" value="NRT57179.1"/>
    <property type="molecule type" value="Genomic_DNA"/>
</dbReference>
<keyword evidence="1" id="KW-0732">Signal</keyword>